<dbReference type="AlphaFoldDB" id="A0A0M4DU26"/>
<feature type="compositionally biased region" description="Low complexity" evidence="1">
    <location>
        <begin position="93"/>
        <end position="108"/>
    </location>
</feature>
<dbReference type="STRING" id="38300.SPRI_4394"/>
<evidence type="ECO:0000256" key="1">
    <source>
        <dbReference type="SAM" id="MobiDB-lite"/>
    </source>
</evidence>
<dbReference type="RefSeq" id="WP_053557197.1">
    <property type="nucleotide sequence ID" value="NZ_CP011340.1"/>
</dbReference>
<dbReference type="KEGG" id="spri:SPRI_4394"/>
<organism evidence="2">
    <name type="scientific">Streptomyces pristinaespiralis</name>
    <dbReference type="NCBI Taxonomy" id="38300"/>
    <lineage>
        <taxon>Bacteria</taxon>
        <taxon>Bacillati</taxon>
        <taxon>Actinomycetota</taxon>
        <taxon>Actinomycetes</taxon>
        <taxon>Kitasatosporales</taxon>
        <taxon>Streptomycetaceae</taxon>
        <taxon>Streptomyces</taxon>
    </lineage>
</organism>
<gene>
    <name evidence="2" type="ORF">SPRI_4394</name>
</gene>
<proteinExistence type="predicted"/>
<name>A0A0M4DU26_STRPR</name>
<dbReference type="Proteomes" id="UP000060513">
    <property type="component" value="Chromosome"/>
</dbReference>
<reference evidence="2 3" key="1">
    <citation type="submission" date="2015-08" db="EMBL/GenBank/DDBJ databases">
        <title>Genome sequence of the pristinamycin over-producing bacterium Streptomyces pristinaespiralis HCCB10218.</title>
        <authorList>
            <person name="Tian J."/>
            <person name="Yang J."/>
            <person name="Li L."/>
            <person name="Ruan L."/>
            <person name="Wei W."/>
            <person name="Zheng G."/>
            <person name="Wei Z."/>
            <person name="Yang S."/>
            <person name="Ge M."/>
            <person name="Jiang W."/>
            <person name="Lu Y."/>
        </authorList>
    </citation>
    <scope>NUCLEOTIDE SEQUENCE [LARGE SCALE GENOMIC DNA]</scope>
    <source>
        <strain evidence="2 3">HCCB 10218</strain>
    </source>
</reference>
<sequence length="167" mass="17425">MSETTGPAKVHEEYSFACMRCGHGWEQSYDIEHHVDPSGEQFVVYKSDGRRVPSPLSSPTCVNCGGHVVRIMRAGRVSTVQNLMGLAGTGSTTAAAVPVSPAGPPAAEEVPDPRADRSAGRATASAPPPSGSTAEGPAAEGGTDEAAAPAAHHWHLSDLLRPFHHRK</sequence>
<dbReference type="GeneID" id="97234561"/>
<dbReference type="OrthoDB" id="3872345at2"/>
<feature type="region of interest" description="Disordered" evidence="1">
    <location>
        <begin position="93"/>
        <end position="167"/>
    </location>
</feature>
<evidence type="ECO:0000313" key="2">
    <source>
        <dbReference type="EMBL" id="ALC22700.1"/>
    </source>
</evidence>
<dbReference type="EMBL" id="CP011340">
    <property type="protein sequence ID" value="ALC22700.1"/>
    <property type="molecule type" value="Genomic_DNA"/>
</dbReference>
<evidence type="ECO:0000313" key="3">
    <source>
        <dbReference type="Proteomes" id="UP000060513"/>
    </source>
</evidence>
<dbReference type="PATRIC" id="fig|38300.4.peg.4607"/>
<accession>A0A0M4DU26</accession>
<protein>
    <submittedName>
        <fullName evidence="2">Alpha-ketoglutarate decarboxylase</fullName>
    </submittedName>
</protein>